<reference evidence="1 2" key="1">
    <citation type="submission" date="2020-02" db="EMBL/GenBank/DDBJ databases">
        <authorList>
            <person name="Ferguson B K."/>
        </authorList>
    </citation>
    <scope>NUCLEOTIDE SEQUENCE [LARGE SCALE GENOMIC DNA]</scope>
</reference>
<evidence type="ECO:0000313" key="2">
    <source>
        <dbReference type="Proteomes" id="UP000479000"/>
    </source>
</evidence>
<dbReference type="EMBL" id="CADCXU010025375">
    <property type="protein sequence ID" value="CAB0012391.1"/>
    <property type="molecule type" value="Genomic_DNA"/>
</dbReference>
<accession>A0A6H5H4Z9</accession>
<protein>
    <submittedName>
        <fullName evidence="1">Uncharacterized protein</fullName>
    </submittedName>
</protein>
<evidence type="ECO:0000313" key="1">
    <source>
        <dbReference type="EMBL" id="CAB0012391.1"/>
    </source>
</evidence>
<gene>
    <name evidence="1" type="ORF">NTEN_LOCUS17134</name>
</gene>
<keyword evidence="2" id="KW-1185">Reference proteome</keyword>
<name>A0A6H5H4Z9_9HEMI</name>
<dbReference type="AlphaFoldDB" id="A0A6H5H4Z9"/>
<proteinExistence type="predicted"/>
<organism evidence="1 2">
    <name type="scientific">Nesidiocoris tenuis</name>
    <dbReference type="NCBI Taxonomy" id="355587"/>
    <lineage>
        <taxon>Eukaryota</taxon>
        <taxon>Metazoa</taxon>
        <taxon>Ecdysozoa</taxon>
        <taxon>Arthropoda</taxon>
        <taxon>Hexapoda</taxon>
        <taxon>Insecta</taxon>
        <taxon>Pterygota</taxon>
        <taxon>Neoptera</taxon>
        <taxon>Paraneoptera</taxon>
        <taxon>Hemiptera</taxon>
        <taxon>Heteroptera</taxon>
        <taxon>Panheteroptera</taxon>
        <taxon>Cimicomorpha</taxon>
        <taxon>Miridae</taxon>
        <taxon>Dicyphina</taxon>
        <taxon>Nesidiocoris</taxon>
    </lineage>
</organism>
<dbReference type="Proteomes" id="UP000479000">
    <property type="component" value="Unassembled WGS sequence"/>
</dbReference>
<sequence length="204" mass="23342">MRWLLPSTSVVAVPHPFKPKLDSITLTIMSPRARNLLAESRFRETNKMAGSTMIQINKMTSLERLMYDFMNENLVDKIFCTQYLIRYNKIGQHCNDLRTDSSPLLFFAGLRTNQSNSVQRYSPLVTWRKDLYTNRSSGNRTNGSTCNRPTLRHSAALAVPFSENVRHSANHRDRDGWTSLLTAHHAGSGRIDRRTFLAGRDIGR</sequence>